<dbReference type="Proteomes" id="UP000603545">
    <property type="component" value="Unassembled WGS sequence"/>
</dbReference>
<dbReference type="SUPFAM" id="SSF55979">
    <property type="entry name" value="DNA clamp"/>
    <property type="match status" value="3"/>
</dbReference>
<feature type="domain" description="DNA polymerase III beta sliding clamp N-terminal" evidence="11">
    <location>
        <begin position="1"/>
        <end position="119"/>
    </location>
</feature>
<dbReference type="GO" id="GO:0003677">
    <property type="term" value="F:DNA binding"/>
    <property type="evidence" value="ECO:0007669"/>
    <property type="project" value="UniProtKB-UniRule"/>
</dbReference>
<evidence type="ECO:0000313" key="14">
    <source>
        <dbReference type="EMBL" id="MBC8198531.1"/>
    </source>
</evidence>
<dbReference type="InterPro" id="IPR001001">
    <property type="entry name" value="DNA_polIII_beta"/>
</dbReference>
<evidence type="ECO:0000256" key="8">
    <source>
        <dbReference type="ARBA" id="ARBA00022932"/>
    </source>
</evidence>
<dbReference type="Gene3D" id="3.70.10.10">
    <property type="match status" value="1"/>
</dbReference>
<dbReference type="GO" id="GO:0006271">
    <property type="term" value="P:DNA strand elongation involved in DNA replication"/>
    <property type="evidence" value="ECO:0007669"/>
    <property type="project" value="TreeGrafter"/>
</dbReference>
<dbReference type="CDD" id="cd00140">
    <property type="entry name" value="beta_clamp"/>
    <property type="match status" value="1"/>
</dbReference>
<feature type="domain" description="DNA polymerase III beta sliding clamp C-terminal" evidence="13">
    <location>
        <begin position="257"/>
        <end position="374"/>
    </location>
</feature>
<evidence type="ECO:0000256" key="2">
    <source>
        <dbReference type="ARBA" id="ARBA00010752"/>
    </source>
</evidence>
<dbReference type="PANTHER" id="PTHR30478">
    <property type="entry name" value="DNA POLYMERASE III SUBUNIT BETA"/>
    <property type="match status" value="1"/>
</dbReference>
<evidence type="ECO:0000256" key="7">
    <source>
        <dbReference type="ARBA" id="ARBA00022705"/>
    </source>
</evidence>
<evidence type="ECO:0000256" key="6">
    <source>
        <dbReference type="ARBA" id="ARBA00022695"/>
    </source>
</evidence>
<keyword evidence="9" id="KW-0238">DNA-binding</keyword>
<evidence type="ECO:0000259" key="11">
    <source>
        <dbReference type="Pfam" id="PF00712"/>
    </source>
</evidence>
<comment type="subunit">
    <text evidence="10">Forms a ring-shaped head-to-tail homodimer around DNA.</text>
</comment>
<proteinExistence type="inferred from homology"/>
<sequence length="375" mass="42351">MKLTINKTDILDVLSNIQGLTGRKSSLAITETVLIQTTDSGIKIAATDLETGFIGSYPAKVKSQGIIAINARKIYEIVKEFPSNEININEIENHWVEISNNKVNYHIVGMNPDDFPEIPLIEDISFFKIKSMALKKMIDKTVSIGVATDDRRVHINGIYFEKVENNDQNIIRMVSTDGSRLSLVDYISESAAGGFDIPSEPGIIIPKKGLTEVNRFLDPEGLVQIGNKDNHFIVKKDTETIIIRLLEGEFPKYIEIIDKGDANIIVVDRKMFLNMLKRMSILYSDNYKGVAFNFQKDKLTITATNPDLGESKEDMDIDYKGDKIETAFNPKFFIDTLNTIDEDNVILNIIDEQKPCFIEGKEDKQFLSVIMPMRI</sequence>
<keyword evidence="6 10" id="KW-0548">Nucleotidyltransferase</keyword>
<dbReference type="PIRSF" id="PIRSF000804">
    <property type="entry name" value="DNA_pol_III_b"/>
    <property type="match status" value="1"/>
</dbReference>
<dbReference type="AlphaFoldDB" id="A0A8J6N4L7"/>
<dbReference type="InterPro" id="IPR022637">
    <property type="entry name" value="DNA_polIII_beta_cen"/>
</dbReference>
<dbReference type="Gene3D" id="3.10.150.10">
    <property type="entry name" value="DNA Polymerase III, subunit A, domain 2"/>
    <property type="match status" value="1"/>
</dbReference>
<dbReference type="NCBIfam" id="TIGR00663">
    <property type="entry name" value="dnan"/>
    <property type="match status" value="1"/>
</dbReference>
<dbReference type="GO" id="GO:0008408">
    <property type="term" value="F:3'-5' exonuclease activity"/>
    <property type="evidence" value="ECO:0007669"/>
    <property type="project" value="InterPro"/>
</dbReference>
<comment type="caution">
    <text evidence="14">The sequence shown here is derived from an EMBL/GenBank/DDBJ whole genome shotgun (WGS) entry which is preliminary data.</text>
</comment>
<dbReference type="Pfam" id="PF02767">
    <property type="entry name" value="DNA_pol3_beta_2"/>
    <property type="match status" value="1"/>
</dbReference>
<comment type="subcellular location">
    <subcellularLocation>
        <location evidence="1 10">Cytoplasm</location>
    </subcellularLocation>
</comment>
<accession>A0A8J6N4L7</accession>
<keyword evidence="7 10" id="KW-0235">DNA replication</keyword>
<organism evidence="14 15">
    <name type="scientific">Candidatus Desulfaltia bathyphila</name>
    <dbReference type="NCBI Taxonomy" id="2841697"/>
    <lineage>
        <taxon>Bacteria</taxon>
        <taxon>Pseudomonadati</taxon>
        <taxon>Thermodesulfobacteriota</taxon>
        <taxon>Desulfobacteria</taxon>
        <taxon>Desulfobacterales</taxon>
        <taxon>Desulfobacterales incertae sedis</taxon>
        <taxon>Candidatus Desulfaltia</taxon>
    </lineage>
</organism>
<comment type="similarity">
    <text evidence="2 10">Belongs to the beta sliding clamp family.</text>
</comment>
<feature type="domain" description="DNA polymerase III beta sliding clamp central" evidence="12">
    <location>
        <begin position="129"/>
        <end position="252"/>
    </location>
</feature>
<evidence type="ECO:0000259" key="13">
    <source>
        <dbReference type="Pfam" id="PF02768"/>
    </source>
</evidence>
<evidence type="ECO:0000256" key="3">
    <source>
        <dbReference type="ARBA" id="ARBA00021035"/>
    </source>
</evidence>
<dbReference type="EMBL" id="JACNLL010000009">
    <property type="protein sequence ID" value="MBC8198531.1"/>
    <property type="molecule type" value="Genomic_DNA"/>
</dbReference>
<dbReference type="Pfam" id="PF00712">
    <property type="entry name" value="DNA_pol3_beta"/>
    <property type="match status" value="1"/>
</dbReference>
<evidence type="ECO:0000256" key="5">
    <source>
        <dbReference type="ARBA" id="ARBA00022679"/>
    </source>
</evidence>
<reference evidence="14 15" key="1">
    <citation type="submission" date="2020-08" db="EMBL/GenBank/DDBJ databases">
        <title>Bridging the membrane lipid divide: bacteria of the FCB group superphylum have the potential to synthesize archaeal ether lipids.</title>
        <authorList>
            <person name="Villanueva L."/>
            <person name="Von Meijenfeldt F.A.B."/>
            <person name="Westbye A.B."/>
            <person name="Yadav S."/>
            <person name="Hopmans E.C."/>
            <person name="Dutilh B.E."/>
            <person name="Sinninghe Damste J.S."/>
        </authorList>
    </citation>
    <scope>NUCLEOTIDE SEQUENCE [LARGE SCALE GENOMIC DNA]</scope>
    <source>
        <strain evidence="14">NIOZ-UU82</strain>
    </source>
</reference>
<evidence type="ECO:0000256" key="9">
    <source>
        <dbReference type="ARBA" id="ARBA00023125"/>
    </source>
</evidence>
<dbReference type="InterPro" id="IPR022635">
    <property type="entry name" value="DNA_polIII_beta_C"/>
</dbReference>
<dbReference type="InterPro" id="IPR022634">
    <property type="entry name" value="DNA_polIII_beta_N"/>
</dbReference>
<evidence type="ECO:0000256" key="10">
    <source>
        <dbReference type="PIRNR" id="PIRNR000804"/>
    </source>
</evidence>
<protein>
    <recommendedName>
        <fullName evidence="3 10">Beta sliding clamp</fullName>
    </recommendedName>
</protein>
<dbReference type="GO" id="GO:0005737">
    <property type="term" value="C:cytoplasm"/>
    <property type="evidence" value="ECO:0007669"/>
    <property type="project" value="UniProtKB-SubCell"/>
</dbReference>
<dbReference type="GO" id="GO:0009360">
    <property type="term" value="C:DNA polymerase III complex"/>
    <property type="evidence" value="ECO:0007669"/>
    <property type="project" value="InterPro"/>
</dbReference>
<dbReference type="GO" id="GO:0003887">
    <property type="term" value="F:DNA-directed DNA polymerase activity"/>
    <property type="evidence" value="ECO:0007669"/>
    <property type="project" value="UniProtKB-UniRule"/>
</dbReference>
<dbReference type="InterPro" id="IPR046938">
    <property type="entry name" value="DNA_clamp_sf"/>
</dbReference>
<name>A0A8J6N4L7_9BACT</name>
<evidence type="ECO:0000313" key="15">
    <source>
        <dbReference type="Proteomes" id="UP000603545"/>
    </source>
</evidence>
<evidence type="ECO:0000256" key="4">
    <source>
        <dbReference type="ARBA" id="ARBA00022490"/>
    </source>
</evidence>
<evidence type="ECO:0000259" key="12">
    <source>
        <dbReference type="Pfam" id="PF02767"/>
    </source>
</evidence>
<keyword evidence="5 10" id="KW-0808">Transferase</keyword>
<comment type="function">
    <text evidence="10">Confers DNA tethering and processivity to DNA polymerases and other proteins. Acts as a clamp, forming a ring around DNA (a reaction catalyzed by the clamp-loading complex) which diffuses in an ATP-independent manner freely and bidirectionally along dsDNA. Initially characterized for its ability to contact the catalytic subunit of DNA polymerase III (Pol III), a complex, multichain enzyme responsible for most of the replicative synthesis in bacteria; Pol III exhibits 3'-5' exonuclease proofreading activity. The beta chain is required for initiation of replication as well as for processivity of DNA replication.</text>
</comment>
<keyword evidence="8 10" id="KW-0239">DNA-directed DNA polymerase</keyword>
<gene>
    <name evidence="14" type="primary">dnaN</name>
    <name evidence="14" type="ORF">H8E80_00585</name>
</gene>
<dbReference type="PANTHER" id="PTHR30478:SF0">
    <property type="entry name" value="BETA SLIDING CLAMP"/>
    <property type="match status" value="1"/>
</dbReference>
<dbReference type="Pfam" id="PF02768">
    <property type="entry name" value="DNA_pol3_beta_3"/>
    <property type="match status" value="1"/>
</dbReference>
<evidence type="ECO:0000256" key="1">
    <source>
        <dbReference type="ARBA" id="ARBA00004496"/>
    </source>
</evidence>
<keyword evidence="4 10" id="KW-0963">Cytoplasm</keyword>
<dbReference type="SMART" id="SM00480">
    <property type="entry name" value="POL3Bc"/>
    <property type="match status" value="1"/>
</dbReference>